<name>A0AAN8XIT1_HALRR</name>
<proteinExistence type="predicted"/>
<dbReference type="EMBL" id="JAXCGZ010001925">
    <property type="protein sequence ID" value="KAK7085006.1"/>
    <property type="molecule type" value="Genomic_DNA"/>
</dbReference>
<gene>
    <name evidence="2" type="ORF">SK128_027648</name>
</gene>
<organism evidence="2 3">
    <name type="scientific">Halocaridina rubra</name>
    <name type="common">Hawaiian red shrimp</name>
    <dbReference type="NCBI Taxonomy" id="373956"/>
    <lineage>
        <taxon>Eukaryota</taxon>
        <taxon>Metazoa</taxon>
        <taxon>Ecdysozoa</taxon>
        <taxon>Arthropoda</taxon>
        <taxon>Crustacea</taxon>
        <taxon>Multicrustacea</taxon>
        <taxon>Malacostraca</taxon>
        <taxon>Eumalacostraca</taxon>
        <taxon>Eucarida</taxon>
        <taxon>Decapoda</taxon>
        <taxon>Pleocyemata</taxon>
        <taxon>Caridea</taxon>
        <taxon>Atyoidea</taxon>
        <taxon>Atyidae</taxon>
        <taxon>Halocaridina</taxon>
    </lineage>
</organism>
<evidence type="ECO:0000313" key="2">
    <source>
        <dbReference type="EMBL" id="KAK7085006.1"/>
    </source>
</evidence>
<feature type="compositionally biased region" description="Basic and acidic residues" evidence="1">
    <location>
        <begin position="42"/>
        <end position="56"/>
    </location>
</feature>
<reference evidence="2 3" key="1">
    <citation type="submission" date="2023-11" db="EMBL/GenBank/DDBJ databases">
        <title>Halocaridina rubra genome assembly.</title>
        <authorList>
            <person name="Smith C."/>
        </authorList>
    </citation>
    <scope>NUCLEOTIDE SEQUENCE [LARGE SCALE GENOMIC DNA]</scope>
    <source>
        <strain evidence="2">EP-1</strain>
        <tissue evidence="2">Whole</tissue>
    </source>
</reference>
<evidence type="ECO:0000313" key="3">
    <source>
        <dbReference type="Proteomes" id="UP001381693"/>
    </source>
</evidence>
<dbReference type="AlphaFoldDB" id="A0AAN8XIT1"/>
<protein>
    <submittedName>
        <fullName evidence="2">Uncharacterized protein</fullName>
    </submittedName>
</protein>
<feature type="compositionally biased region" description="Low complexity" evidence="1">
    <location>
        <begin position="57"/>
        <end position="66"/>
    </location>
</feature>
<accession>A0AAN8XIT1</accession>
<dbReference type="Proteomes" id="UP001381693">
    <property type="component" value="Unassembled WGS sequence"/>
</dbReference>
<comment type="caution">
    <text evidence="2">The sequence shown here is derived from an EMBL/GenBank/DDBJ whole genome shotgun (WGS) entry which is preliminary data.</text>
</comment>
<keyword evidence="3" id="KW-1185">Reference proteome</keyword>
<evidence type="ECO:0000256" key="1">
    <source>
        <dbReference type="SAM" id="MobiDB-lite"/>
    </source>
</evidence>
<sequence length="348" mass="40343">MCLGFEESGVIPLQNHFKDFWQNIQQFSEDHSSRSGSCQTTRSEKEKKLAVEKPLLDNENLENGNGTEKVSENNAEIIMNLRTSEPKESEDEDSSELGSNSVSPTPKPKPLNFCLYDEELYVNWPIAEEEYENEEEDFLAIEDHCSLNSRTIITDDYWRSPEMEPMNKFIVDFISQDEVMLFLTGLMREFLHEITEAAEKCNKCQCLLPVGVVSLVLPEKDLCQCKNEYIKGDLKCTYHQFSEREQARALFYFFLAFQDEEVLRQGELIQDKDIKQIEYVTTVIICTIVIKTWHVLYINTLLTAMEESDVHKRLHQEEAFGIDHDKLSAGVYCLIQQLRPSSFLEDND</sequence>
<feature type="region of interest" description="Disordered" evidence="1">
    <location>
        <begin position="31"/>
        <end position="105"/>
    </location>
</feature>